<dbReference type="InterPro" id="IPR001387">
    <property type="entry name" value="Cro/C1-type_HTH"/>
</dbReference>
<feature type="coiled-coil region" evidence="1">
    <location>
        <begin position="94"/>
        <end position="121"/>
    </location>
</feature>
<dbReference type="InterPro" id="IPR010982">
    <property type="entry name" value="Lambda_DNA-bd_dom_sf"/>
</dbReference>
<dbReference type="AlphaFoldDB" id="A0A4S2FWU1"/>
<dbReference type="GO" id="GO:0003677">
    <property type="term" value="F:DNA binding"/>
    <property type="evidence" value="ECO:0007669"/>
    <property type="project" value="InterPro"/>
</dbReference>
<evidence type="ECO:0000259" key="2">
    <source>
        <dbReference type="PROSITE" id="PS50943"/>
    </source>
</evidence>
<name>A0A4S2FWU1_9BACT</name>
<comment type="caution">
    <text evidence="3">The sequence shown here is derived from an EMBL/GenBank/DDBJ whole genome shotgun (WGS) entry which is preliminary data.</text>
</comment>
<dbReference type="SUPFAM" id="SSF47413">
    <property type="entry name" value="lambda repressor-like DNA-binding domains"/>
    <property type="match status" value="1"/>
</dbReference>
<evidence type="ECO:0000256" key="1">
    <source>
        <dbReference type="SAM" id="Coils"/>
    </source>
</evidence>
<evidence type="ECO:0000313" key="4">
    <source>
        <dbReference type="Proteomes" id="UP000306630"/>
    </source>
</evidence>
<accession>A0A4S2FWU1</accession>
<gene>
    <name evidence="3" type="ORF">E5333_08130</name>
</gene>
<dbReference type="EMBL" id="SRYD01000028">
    <property type="protein sequence ID" value="TGY73897.1"/>
    <property type="molecule type" value="Genomic_DNA"/>
</dbReference>
<reference evidence="3 4" key="1">
    <citation type="submission" date="2019-04" db="EMBL/GenBank/DDBJ databases">
        <title>Microbes associate with the intestines of laboratory mice.</title>
        <authorList>
            <person name="Navarre W."/>
            <person name="Wong E."/>
            <person name="Huang K."/>
            <person name="Tropini C."/>
            <person name="Ng K."/>
            <person name="Yu B."/>
        </authorList>
    </citation>
    <scope>NUCLEOTIDE SEQUENCE [LARGE SCALE GENOMIC DNA]</scope>
    <source>
        <strain evidence="3 4">NM06_A21</strain>
    </source>
</reference>
<dbReference type="Gene3D" id="1.10.260.40">
    <property type="entry name" value="lambda repressor-like DNA-binding domains"/>
    <property type="match status" value="1"/>
</dbReference>
<organism evidence="3 4">
    <name type="scientific">Muribaculum intestinale</name>
    <dbReference type="NCBI Taxonomy" id="1796646"/>
    <lineage>
        <taxon>Bacteria</taxon>
        <taxon>Pseudomonadati</taxon>
        <taxon>Bacteroidota</taxon>
        <taxon>Bacteroidia</taxon>
        <taxon>Bacteroidales</taxon>
        <taxon>Muribaculaceae</taxon>
        <taxon>Muribaculum</taxon>
    </lineage>
</organism>
<proteinExistence type="predicted"/>
<dbReference type="Proteomes" id="UP000306630">
    <property type="component" value="Unassembled WGS sequence"/>
</dbReference>
<keyword evidence="1" id="KW-0175">Coiled coil</keyword>
<dbReference type="RefSeq" id="WP_135993302.1">
    <property type="nucleotide sequence ID" value="NZ_SRYD01000028.1"/>
</dbReference>
<dbReference type="Pfam" id="PF13443">
    <property type="entry name" value="HTH_26"/>
    <property type="match status" value="1"/>
</dbReference>
<protein>
    <recommendedName>
        <fullName evidence="2">HTH cro/C1-type domain-containing protein</fullName>
    </recommendedName>
</protein>
<sequence>MNISKLNNLIDGKKTTKASIIKKTGISRPALDSILEGNDFKVSNLEKIARALCVSVGYFFDEEIEVRQAGRDYVEDGKIEHKGTEYNGPVSIADSDLAAENAELKRELIEAQRKIIKLMEERK</sequence>
<dbReference type="PROSITE" id="PS50943">
    <property type="entry name" value="HTH_CROC1"/>
    <property type="match status" value="1"/>
</dbReference>
<feature type="domain" description="HTH cro/C1-type" evidence="2">
    <location>
        <begin position="22"/>
        <end position="59"/>
    </location>
</feature>
<evidence type="ECO:0000313" key="3">
    <source>
        <dbReference type="EMBL" id="TGY73897.1"/>
    </source>
</evidence>